<feature type="domain" description="PAN-3" evidence="1">
    <location>
        <begin position="1"/>
        <end position="106"/>
    </location>
</feature>
<dbReference type="InParanoid" id="G0NSP9"/>
<gene>
    <name evidence="2" type="ORF">CAEBREN_07350</name>
</gene>
<dbReference type="InterPro" id="IPR016187">
    <property type="entry name" value="CTDL_fold"/>
</dbReference>
<sequence length="264" mass="29219">MAKIYGAVQSGPDPFGYSVDCLNDCYANSTCILAYRSSNGNCSLYSIPSSTVPLKVMETSEEDGSWVAFKIDTNTCPASYQDLNFTFTTPNGDAYTWKNTSSRTWSFAMCRSGWTRFDRSDTLSVCIKGVNSSIGLSQASAVSTCTSLGAVRIGVQNVAESQWMWDQVNYLSGGTTMSSYWIAGLRYCSTLEERCDMFYFWDDLTTGTDAIVAGNFRFDYFSGATPLWCLNILYQEGYTETLKDVYCEGFQGASGVFCGYQLVF</sequence>
<reference evidence="3" key="1">
    <citation type="submission" date="2011-07" db="EMBL/GenBank/DDBJ databases">
        <authorList>
            <consortium name="Caenorhabditis brenneri Sequencing and Analysis Consortium"/>
            <person name="Wilson R.K."/>
        </authorList>
    </citation>
    <scope>NUCLEOTIDE SEQUENCE [LARGE SCALE GENOMIC DNA]</scope>
    <source>
        <strain evidence="3">PB2801</strain>
    </source>
</reference>
<dbReference type="eggNOG" id="KOG4297">
    <property type="taxonomic scope" value="Eukaryota"/>
</dbReference>
<name>G0NSP9_CAEBE</name>
<protein>
    <recommendedName>
        <fullName evidence="1">PAN-3 domain-containing protein</fullName>
    </recommendedName>
</protein>
<dbReference type="PANTHER" id="PTHR47629:SF13">
    <property type="entry name" value="CW DOMAIN-CONTAINING PROTEIN-RELATED"/>
    <property type="match status" value="1"/>
</dbReference>
<keyword evidence="3" id="KW-1185">Reference proteome</keyword>
<organism evidence="3">
    <name type="scientific">Caenorhabditis brenneri</name>
    <name type="common">Nematode worm</name>
    <dbReference type="NCBI Taxonomy" id="135651"/>
    <lineage>
        <taxon>Eukaryota</taxon>
        <taxon>Metazoa</taxon>
        <taxon>Ecdysozoa</taxon>
        <taxon>Nematoda</taxon>
        <taxon>Chromadorea</taxon>
        <taxon>Rhabditida</taxon>
        <taxon>Rhabditina</taxon>
        <taxon>Rhabditomorpha</taxon>
        <taxon>Rhabditoidea</taxon>
        <taxon>Rhabditidae</taxon>
        <taxon>Peloderinae</taxon>
        <taxon>Caenorhabditis</taxon>
    </lineage>
</organism>
<dbReference type="HOGENOM" id="CLU_078891_0_0_1"/>
<evidence type="ECO:0000313" key="2">
    <source>
        <dbReference type="EMBL" id="EGT36854.1"/>
    </source>
</evidence>
<dbReference type="PANTHER" id="PTHR47629">
    <property type="entry name" value="C-TYPE LECTIN-RELATED"/>
    <property type="match status" value="1"/>
</dbReference>
<accession>G0NSP9</accession>
<dbReference type="OrthoDB" id="5874563at2759"/>
<dbReference type="Pfam" id="PF08277">
    <property type="entry name" value="PAN_3"/>
    <property type="match status" value="1"/>
</dbReference>
<evidence type="ECO:0000313" key="3">
    <source>
        <dbReference type="Proteomes" id="UP000008068"/>
    </source>
</evidence>
<dbReference type="EMBL" id="GL379939">
    <property type="protein sequence ID" value="EGT36854.1"/>
    <property type="molecule type" value="Genomic_DNA"/>
</dbReference>
<dbReference type="SMART" id="SM00605">
    <property type="entry name" value="CW"/>
    <property type="match status" value="1"/>
</dbReference>
<dbReference type="SUPFAM" id="SSF56436">
    <property type="entry name" value="C-type lectin-like"/>
    <property type="match status" value="1"/>
</dbReference>
<proteinExistence type="predicted"/>
<dbReference type="OMA" id="TSEECEW"/>
<dbReference type="Proteomes" id="UP000008068">
    <property type="component" value="Unassembled WGS sequence"/>
</dbReference>
<dbReference type="AlphaFoldDB" id="G0NSP9"/>
<dbReference type="InterPro" id="IPR006583">
    <property type="entry name" value="PAN-3_domain"/>
</dbReference>
<dbReference type="STRING" id="135651.G0NSP9"/>
<evidence type="ECO:0000259" key="1">
    <source>
        <dbReference type="SMART" id="SM00605"/>
    </source>
</evidence>